<evidence type="ECO:0000259" key="2">
    <source>
        <dbReference type="Pfam" id="PF18160"/>
    </source>
</evidence>
<evidence type="ECO:0000256" key="1">
    <source>
        <dbReference type="SAM" id="Phobius"/>
    </source>
</evidence>
<dbReference type="AlphaFoldDB" id="A9HWN9"/>
<dbReference type="InterPro" id="IPR041115">
    <property type="entry name" value="SLATT_5"/>
</dbReference>
<evidence type="ECO:0000313" key="3">
    <source>
        <dbReference type="EMBL" id="CAP40523.1"/>
    </source>
</evidence>
<keyword evidence="1" id="KW-0812">Transmembrane</keyword>
<keyword evidence="4" id="KW-1185">Reference proteome</keyword>
<dbReference type="Proteomes" id="UP000001225">
    <property type="component" value="Chromosome"/>
</dbReference>
<reference evidence="3 4" key="1">
    <citation type="journal article" date="2008" name="BMC Genomics">
        <title>The missing link: Bordetella petrii is endowed with both the metabolic versatility of environmental bacteria and virulence traits of pathogenic Bordetellae.</title>
        <authorList>
            <person name="Gross R."/>
            <person name="Guzman C.A."/>
            <person name="Sebaihia M."/>
            <person name="Martins Dos Santos V.A."/>
            <person name="Pieper D.H."/>
            <person name="Koebnik R."/>
            <person name="Lechner M."/>
            <person name="Bartels D."/>
            <person name="Buhrmester J."/>
            <person name="Choudhuri J.V."/>
            <person name="Ebensen T."/>
            <person name="Gaigalat L."/>
            <person name="Herrmann S."/>
            <person name="Khachane A.N."/>
            <person name="Larisch C."/>
            <person name="Link S."/>
            <person name="Linke B."/>
            <person name="Meyer F."/>
            <person name="Mormann S."/>
            <person name="Nakunst D."/>
            <person name="Rueckert C."/>
            <person name="Schneiker-Bekel S."/>
            <person name="Schulze K."/>
            <person name="Vorhoelter F.J."/>
            <person name="Yevsa T."/>
            <person name="Engle J.T."/>
            <person name="Goldman W.E."/>
            <person name="Puehler A."/>
            <person name="Goebel U.B."/>
            <person name="Goesmann A."/>
            <person name="Bloecker H."/>
            <person name="Kaiser O."/>
            <person name="Martinez-Arias R."/>
        </authorList>
    </citation>
    <scope>NUCLEOTIDE SEQUENCE [LARGE SCALE GENOMIC DNA]</scope>
    <source>
        <strain evidence="4">ATCC BAA-461 / DSM 12804 / CCUG 43448 / CIP 107267 / Se-1111R</strain>
    </source>
</reference>
<organism evidence="3 4">
    <name type="scientific">Bordetella petrii (strain ATCC BAA-461 / DSM 12804 / CCUG 43448 / CIP 107267 / Se-1111R)</name>
    <dbReference type="NCBI Taxonomy" id="340100"/>
    <lineage>
        <taxon>Bacteria</taxon>
        <taxon>Pseudomonadati</taxon>
        <taxon>Pseudomonadota</taxon>
        <taxon>Betaproteobacteria</taxon>
        <taxon>Burkholderiales</taxon>
        <taxon>Alcaligenaceae</taxon>
        <taxon>Bordetella</taxon>
    </lineage>
</organism>
<dbReference type="KEGG" id="bpt:Bpet0192"/>
<protein>
    <submittedName>
        <fullName evidence="3">Membrane protein</fullName>
    </submittedName>
</protein>
<evidence type="ECO:0000313" key="4">
    <source>
        <dbReference type="Proteomes" id="UP000001225"/>
    </source>
</evidence>
<feature type="domain" description="SMODS and SLOG-associating 2TM effector" evidence="2">
    <location>
        <begin position="83"/>
        <end position="264"/>
    </location>
</feature>
<keyword evidence="1" id="KW-0472">Membrane</keyword>
<dbReference type="STRING" id="94624.Bpet0192"/>
<gene>
    <name evidence="3" type="ordered locus">Bpet0192</name>
</gene>
<dbReference type="NCBIfam" id="NF033631">
    <property type="entry name" value="SLATT_5"/>
    <property type="match status" value="1"/>
</dbReference>
<sequence>MPCPAPLKPCVTMLSPRFARSCTSERLMPSCATGLAEFFEGPTAPKRSAILRILKRKLMKDNQDSTLAMDEMVPLPEGARPRTEAEKLLLRMRISQKCRYNASVRLRRSYRFRLFTSMMFAVGLMIIPLLQNSPIQLGFSASVMAMAQVLLAVGILVFTVIAGKAGFEIRADRLNQEGDALKEISRRLTRYLAANASIRLEDYHHEYASLTSGKESHSRSDYLLARVEMNEDFPMWPGKRVLLRALLLVSTLSNYIIPLVLILMEVAFISDMLTLTTFYPGVLHLSVAAP</sequence>
<dbReference type="Pfam" id="PF18160">
    <property type="entry name" value="SLATT_5"/>
    <property type="match status" value="1"/>
</dbReference>
<keyword evidence="1" id="KW-1133">Transmembrane helix</keyword>
<feature type="transmembrane region" description="Helical" evidence="1">
    <location>
        <begin position="112"/>
        <end position="131"/>
    </location>
</feature>
<dbReference type="EMBL" id="AM902716">
    <property type="protein sequence ID" value="CAP40523.1"/>
    <property type="molecule type" value="Genomic_DNA"/>
</dbReference>
<proteinExistence type="predicted"/>
<feature type="transmembrane region" description="Helical" evidence="1">
    <location>
        <begin position="245"/>
        <end position="269"/>
    </location>
</feature>
<feature type="transmembrane region" description="Helical" evidence="1">
    <location>
        <begin position="137"/>
        <end position="163"/>
    </location>
</feature>
<name>A9HWN9_BORPD</name>
<accession>A9HWN9</accession>